<evidence type="ECO:0000259" key="4">
    <source>
        <dbReference type="Pfam" id="PF17853"/>
    </source>
</evidence>
<evidence type="ECO:0000313" key="6">
    <source>
        <dbReference type="Proteomes" id="UP000243650"/>
    </source>
</evidence>
<proteinExistence type="inferred from homology"/>
<name>A0A2P6MDB8_ALKUR</name>
<dbReference type="PANTHER" id="PTHR33744">
    <property type="entry name" value="CARBOHYDRATE DIACID REGULATOR"/>
    <property type="match status" value="1"/>
</dbReference>
<evidence type="ECO:0000256" key="1">
    <source>
        <dbReference type="ARBA" id="ARBA00006754"/>
    </source>
</evidence>
<dbReference type="Gene3D" id="1.10.10.2840">
    <property type="entry name" value="PucR C-terminal helix-turn-helix domain"/>
    <property type="match status" value="1"/>
</dbReference>
<comment type="caution">
    <text evidence="5">The sequence shown here is derived from an EMBL/GenBank/DDBJ whole genome shotgun (WGS) entry which is preliminary data.</text>
</comment>
<dbReference type="OrthoDB" id="142218at2"/>
<feature type="domain" description="CdaR GGDEF-like" evidence="4">
    <location>
        <begin position="305"/>
        <end position="444"/>
    </location>
</feature>
<protein>
    <submittedName>
        <fullName evidence="5">PucR family transcriptional regulator</fullName>
    </submittedName>
</protein>
<gene>
    <name evidence="5" type="ORF">C6I21_15500</name>
</gene>
<sequence length="567" mass="65835">MGVYAAQIIQTPLLASAAVKAGEKWMTTKEIEWVSVMEMPVENFVREREFVLTTGIGCRGDVDLLEQFVRDVIESGASMLGIATGRHVFDLPDRIIQLAEENQFILLDIPWDIRFGDIISTVIEEINSGKKDERQLTEEIRQDFLNNVLHDGDLQDIAEAVHRYISLPTMITEYDGTMRAYYHVEDSTLEAVEQKAWNRPESYEIDQMLGAYSEHRLHPHIYVYDVDGARWCRILVNTNHRKQGFLWFRLEPLQELTWFMMNVLEHAVTSCALFFVKENAVEMTEIRLKDNFILQLAKQKNEETQLMRSKGELLGYDLNLPYLCIVGEIRLKEETEDFPSFVSDNPPTSSLQNTNYYIQKEIHNAARFLSKKVMATFDEDEVIIFLETDHHLYTETANQFLDAVDRRLYEMLTEVELSWGIASKREQDNGFHESYREAKTALDIGMRQHGSGRRTFYNDTRINRVLLAISDNADIEQIVRETVEPLAAYDKKRQTDLIETFMAYNKYNGNVSQTARALHLHRQSLMYRLRNIESLTNISLVDADDVFLLELAIRLWQLRDMKSPGAE</sequence>
<evidence type="ECO:0000259" key="2">
    <source>
        <dbReference type="Pfam" id="PF07905"/>
    </source>
</evidence>
<dbReference type="Pfam" id="PF07905">
    <property type="entry name" value="PucR"/>
    <property type="match status" value="1"/>
</dbReference>
<reference evidence="5 6" key="1">
    <citation type="submission" date="2018-03" db="EMBL/GenBank/DDBJ databases">
        <title>Bacillus urumqiensis sp. nov., a moderately haloalkaliphilic bacterium isolated from a salt lake.</title>
        <authorList>
            <person name="Zhao B."/>
            <person name="Liao Z."/>
        </authorList>
    </citation>
    <scope>NUCLEOTIDE SEQUENCE [LARGE SCALE GENOMIC DNA]</scope>
    <source>
        <strain evidence="5 6">BZ-SZ-XJ18</strain>
    </source>
</reference>
<accession>A0A2P6MDB8</accession>
<evidence type="ECO:0000259" key="3">
    <source>
        <dbReference type="Pfam" id="PF13556"/>
    </source>
</evidence>
<organism evidence="5 6">
    <name type="scientific">Alkalicoccus urumqiensis</name>
    <name type="common">Bacillus urumqiensis</name>
    <dbReference type="NCBI Taxonomy" id="1548213"/>
    <lineage>
        <taxon>Bacteria</taxon>
        <taxon>Bacillati</taxon>
        <taxon>Bacillota</taxon>
        <taxon>Bacilli</taxon>
        <taxon>Bacillales</taxon>
        <taxon>Bacillaceae</taxon>
        <taxon>Alkalicoccus</taxon>
    </lineage>
</organism>
<dbReference type="PANTHER" id="PTHR33744:SF1">
    <property type="entry name" value="DNA-BINDING TRANSCRIPTIONAL ACTIVATOR ADER"/>
    <property type="match status" value="1"/>
</dbReference>
<keyword evidence="6" id="KW-1185">Reference proteome</keyword>
<dbReference type="RefSeq" id="WP_105960393.1">
    <property type="nucleotide sequence ID" value="NZ_PVNS01000020.1"/>
</dbReference>
<dbReference type="AlphaFoldDB" id="A0A2P6MDB8"/>
<comment type="similarity">
    <text evidence="1">Belongs to the CdaR family.</text>
</comment>
<dbReference type="Proteomes" id="UP000243650">
    <property type="component" value="Unassembled WGS sequence"/>
</dbReference>
<dbReference type="Pfam" id="PF13556">
    <property type="entry name" value="HTH_30"/>
    <property type="match status" value="1"/>
</dbReference>
<dbReference type="SUPFAM" id="SSF46689">
    <property type="entry name" value="Homeodomain-like"/>
    <property type="match status" value="1"/>
</dbReference>
<feature type="domain" description="Purine catabolism PurC-like" evidence="2">
    <location>
        <begin position="7"/>
        <end position="126"/>
    </location>
</feature>
<evidence type="ECO:0000313" key="5">
    <source>
        <dbReference type="EMBL" id="PRO64275.1"/>
    </source>
</evidence>
<dbReference type="InterPro" id="IPR025736">
    <property type="entry name" value="PucR_C-HTH_dom"/>
</dbReference>
<dbReference type="InterPro" id="IPR041522">
    <property type="entry name" value="CdaR_GGDEF"/>
</dbReference>
<dbReference type="InterPro" id="IPR012914">
    <property type="entry name" value="PucR_dom"/>
</dbReference>
<dbReference type="Pfam" id="PF17853">
    <property type="entry name" value="GGDEF_2"/>
    <property type="match status" value="1"/>
</dbReference>
<dbReference type="InterPro" id="IPR042070">
    <property type="entry name" value="PucR_C-HTH_sf"/>
</dbReference>
<dbReference type="InterPro" id="IPR009057">
    <property type="entry name" value="Homeodomain-like_sf"/>
</dbReference>
<dbReference type="EMBL" id="PVNS01000020">
    <property type="protein sequence ID" value="PRO64275.1"/>
    <property type="molecule type" value="Genomic_DNA"/>
</dbReference>
<dbReference type="InterPro" id="IPR051448">
    <property type="entry name" value="CdaR-like_regulators"/>
</dbReference>
<feature type="domain" description="PucR C-terminal helix-turn-helix" evidence="3">
    <location>
        <begin position="497"/>
        <end position="555"/>
    </location>
</feature>